<accession>A0A8X8KEG3</accession>
<evidence type="ECO:0000259" key="4">
    <source>
        <dbReference type="PROSITE" id="PS01124"/>
    </source>
</evidence>
<dbReference type="InterPro" id="IPR032687">
    <property type="entry name" value="AraC-type_N"/>
</dbReference>
<dbReference type="AlphaFoldDB" id="A0A8X8KEG3"/>
<dbReference type="EMBL" id="JAHWXT010000001">
    <property type="protein sequence ID" value="MCF0263876.1"/>
    <property type="molecule type" value="Genomic_DNA"/>
</dbReference>
<evidence type="ECO:0000256" key="3">
    <source>
        <dbReference type="ARBA" id="ARBA00023163"/>
    </source>
</evidence>
<dbReference type="PROSITE" id="PS01124">
    <property type="entry name" value="HTH_ARAC_FAMILY_2"/>
    <property type="match status" value="1"/>
</dbReference>
<evidence type="ECO:0000256" key="2">
    <source>
        <dbReference type="ARBA" id="ARBA00023125"/>
    </source>
</evidence>
<keyword evidence="1" id="KW-0805">Transcription regulation</keyword>
<dbReference type="Pfam" id="PF12625">
    <property type="entry name" value="Arabinose_bd"/>
    <property type="match status" value="1"/>
</dbReference>
<dbReference type="InterPro" id="IPR018060">
    <property type="entry name" value="HTH_AraC"/>
</dbReference>
<evidence type="ECO:0000313" key="5">
    <source>
        <dbReference type="EMBL" id="MCF0263876.1"/>
    </source>
</evidence>
<keyword evidence="2" id="KW-0238">DNA-binding</keyword>
<dbReference type="Proteomes" id="UP000887320">
    <property type="component" value="Unassembled WGS sequence"/>
</dbReference>
<dbReference type="PANTHER" id="PTHR47894">
    <property type="entry name" value="HTH-TYPE TRANSCRIPTIONAL REGULATOR GADX"/>
    <property type="match status" value="1"/>
</dbReference>
<evidence type="ECO:0000313" key="6">
    <source>
        <dbReference type="Proteomes" id="UP000887320"/>
    </source>
</evidence>
<sequence>MKRIYSLKSVTSGLIDLLELFVLKKNLNVAKISNNLHEYKRIPFTEWLAMLKAIEEKYNRPSLGLEIARYVKPSHLGILGYIGLSCESLYDALPFFIKYQRLCYDFMQMEVSIEDESLVVSWEFDANFKAGKLADETMIAIFFNIVNIIVAPNVVKLNKVEFVFDRPKNPRTYEKYFDCNIEFSKNRTRMFFAKSNLELPINKADPVLKNILNRQADILLTELPEVNSFDELVQQNIIKAIHQGNINIEYVSKKVGLPTRIFQYKLQKQGYTFKQRLNQVRKGLALQYLEDRSLNINEISALLAYNEQSSFNRAFKTWFGMSPIQWRKDFNKDAI</sequence>
<name>A0A8X8KEG3_ACIGI</name>
<evidence type="ECO:0000256" key="1">
    <source>
        <dbReference type="ARBA" id="ARBA00023015"/>
    </source>
</evidence>
<dbReference type="GO" id="GO:0005829">
    <property type="term" value="C:cytosol"/>
    <property type="evidence" value="ECO:0007669"/>
    <property type="project" value="TreeGrafter"/>
</dbReference>
<dbReference type="SMART" id="SM00342">
    <property type="entry name" value="HTH_ARAC"/>
    <property type="match status" value="1"/>
</dbReference>
<dbReference type="GO" id="GO:0000976">
    <property type="term" value="F:transcription cis-regulatory region binding"/>
    <property type="evidence" value="ECO:0007669"/>
    <property type="project" value="TreeGrafter"/>
</dbReference>
<dbReference type="RefSeq" id="WP_056515336.1">
    <property type="nucleotide sequence ID" value="NZ_CP083989.1"/>
</dbReference>
<dbReference type="Pfam" id="PF12833">
    <property type="entry name" value="HTH_18"/>
    <property type="match status" value="1"/>
</dbReference>
<feature type="domain" description="HTH araC/xylS-type" evidence="4">
    <location>
        <begin position="227"/>
        <end position="329"/>
    </location>
</feature>
<protein>
    <submittedName>
        <fullName evidence="5">AraC family transcriptional regulator</fullName>
    </submittedName>
</protein>
<keyword evidence="3" id="KW-0804">Transcription</keyword>
<dbReference type="PANTHER" id="PTHR47894:SF1">
    <property type="entry name" value="HTH-TYPE TRANSCRIPTIONAL REGULATOR VQSM"/>
    <property type="match status" value="1"/>
</dbReference>
<organism evidence="5 6">
    <name type="scientific">Acinetobacter guillouiae</name>
    <name type="common">Acinetobacter genomosp. 11</name>
    <dbReference type="NCBI Taxonomy" id="106649"/>
    <lineage>
        <taxon>Bacteria</taxon>
        <taxon>Pseudomonadati</taxon>
        <taxon>Pseudomonadota</taxon>
        <taxon>Gammaproteobacteria</taxon>
        <taxon>Moraxellales</taxon>
        <taxon>Moraxellaceae</taxon>
        <taxon>Acinetobacter</taxon>
    </lineage>
</organism>
<comment type="caution">
    <text evidence="5">The sequence shown here is derived from an EMBL/GenBank/DDBJ whole genome shotgun (WGS) entry which is preliminary data.</text>
</comment>
<dbReference type="GO" id="GO:0003700">
    <property type="term" value="F:DNA-binding transcription factor activity"/>
    <property type="evidence" value="ECO:0007669"/>
    <property type="project" value="InterPro"/>
</dbReference>
<reference evidence="5" key="1">
    <citation type="submission" date="2021-07" db="EMBL/GenBank/DDBJ databases">
        <authorList>
            <person name="Fernandez M."/>
            <person name="Pereira P."/>
            <person name="Torres Tejerizo G.A."/>
            <person name="Gonzalez P."/>
            <person name="Agostini E."/>
        </authorList>
    </citation>
    <scope>NUCLEOTIDE SEQUENCE</scope>
    <source>
        <strain evidence="5">SFC 500-1A</strain>
    </source>
</reference>
<dbReference type="InterPro" id="IPR009057">
    <property type="entry name" value="Homeodomain-like_sf"/>
</dbReference>
<gene>
    <name evidence="5" type="ORF">KW868_05255</name>
</gene>
<proteinExistence type="predicted"/>
<dbReference type="SUPFAM" id="SSF46689">
    <property type="entry name" value="Homeodomain-like"/>
    <property type="match status" value="1"/>
</dbReference>
<dbReference type="Gene3D" id="1.10.10.60">
    <property type="entry name" value="Homeodomain-like"/>
    <property type="match status" value="1"/>
</dbReference>